<dbReference type="PROSITE" id="PS50902">
    <property type="entry name" value="FLAVODOXIN_LIKE"/>
    <property type="match status" value="1"/>
</dbReference>
<keyword evidence="4" id="KW-1185">Reference proteome</keyword>
<dbReference type="PANTHER" id="PTHR30546">
    <property type="entry name" value="FLAVODOXIN-RELATED PROTEIN WRBA-RELATED"/>
    <property type="match status" value="1"/>
</dbReference>
<reference evidence="3 4" key="1">
    <citation type="journal article" date="2018" name="Genome Biol. Evol.">
        <title>Multiple Roots of Fruiting Body Formation in Amoebozoa.</title>
        <authorList>
            <person name="Hillmann F."/>
            <person name="Forbes G."/>
            <person name="Novohradska S."/>
            <person name="Ferling I."/>
            <person name="Riege K."/>
            <person name="Groth M."/>
            <person name="Westermann M."/>
            <person name="Marz M."/>
            <person name="Spaller T."/>
            <person name="Winckler T."/>
            <person name="Schaap P."/>
            <person name="Glockner G."/>
        </authorList>
    </citation>
    <scope>NUCLEOTIDE SEQUENCE [LARGE SCALE GENOMIC DNA]</scope>
    <source>
        <strain evidence="3 4">Jena</strain>
    </source>
</reference>
<dbReference type="EMBL" id="MDYQ01000117">
    <property type="protein sequence ID" value="PRP81789.1"/>
    <property type="molecule type" value="Genomic_DNA"/>
</dbReference>
<dbReference type="PANTHER" id="PTHR30546:SF23">
    <property type="entry name" value="FLAVOPROTEIN-LIKE PROTEIN YCP4-RELATED"/>
    <property type="match status" value="1"/>
</dbReference>
<feature type="domain" description="Flavodoxin-like" evidence="2">
    <location>
        <begin position="39"/>
        <end position="229"/>
    </location>
</feature>
<evidence type="ECO:0000313" key="3">
    <source>
        <dbReference type="EMBL" id="PRP81789.1"/>
    </source>
</evidence>
<sequence length="240" mass="25863">MGTFGTFRAFPTSEKNAPTVRKGFQHFLANLLLNTMTKIAVIYYSMYGHVHTLAKAAIEGAKKVEGVTVDVFQIPETLPEEVLQKMHAPPKAEDVPVADPKTLLEYDGFLLGVPTRFGNFPAQWKTFFDATGQIWQSGGYHGKFAGVFTSTASQHGGQESTILATISTLAHHGIVYVPLGYAHSFAELTQLNEIAGGSPYGAGTIAGGDGSRQPSEIEKKVASIQGEQFAILVKKATHTH</sequence>
<dbReference type="NCBIfam" id="NF002999">
    <property type="entry name" value="PRK03767.1"/>
    <property type="match status" value="1"/>
</dbReference>
<dbReference type="Pfam" id="PF03358">
    <property type="entry name" value="FMN_red"/>
    <property type="match status" value="1"/>
</dbReference>
<dbReference type="STRING" id="1890364.A0A2P6NCU8"/>
<comment type="similarity">
    <text evidence="1">Belongs to the WrbA family.</text>
</comment>
<dbReference type="InterPro" id="IPR010089">
    <property type="entry name" value="Flavoprotein_WrbA-like"/>
</dbReference>
<dbReference type="Gene3D" id="3.40.50.360">
    <property type="match status" value="1"/>
</dbReference>
<dbReference type="GO" id="GO:0016020">
    <property type="term" value="C:membrane"/>
    <property type="evidence" value="ECO:0007669"/>
    <property type="project" value="TreeGrafter"/>
</dbReference>
<dbReference type="NCBIfam" id="TIGR01755">
    <property type="entry name" value="flav_wrbA"/>
    <property type="match status" value="1"/>
</dbReference>
<dbReference type="FunFam" id="3.40.50.360:FF:000001">
    <property type="entry name" value="NAD(P)H dehydrogenase (Quinone) FQR1-like"/>
    <property type="match status" value="1"/>
</dbReference>
<dbReference type="SUPFAM" id="SSF52218">
    <property type="entry name" value="Flavoproteins"/>
    <property type="match status" value="1"/>
</dbReference>
<accession>A0A2P6NCU8</accession>
<evidence type="ECO:0000256" key="1">
    <source>
        <dbReference type="ARBA" id="ARBA00006961"/>
    </source>
</evidence>
<proteinExistence type="inferred from homology"/>
<dbReference type="OrthoDB" id="504689at2759"/>
<dbReference type="InterPro" id="IPR005025">
    <property type="entry name" value="FMN_Rdtase-like_dom"/>
</dbReference>
<gene>
    <name evidence="3" type="ORF">PROFUN_10778</name>
</gene>
<dbReference type="AlphaFoldDB" id="A0A2P6NCU8"/>
<dbReference type="InterPro" id="IPR029039">
    <property type="entry name" value="Flavoprotein-like_sf"/>
</dbReference>
<evidence type="ECO:0000259" key="2">
    <source>
        <dbReference type="PROSITE" id="PS50902"/>
    </source>
</evidence>
<name>A0A2P6NCU8_9EUKA</name>
<dbReference type="InterPro" id="IPR008254">
    <property type="entry name" value="Flavodoxin/NO_synth"/>
</dbReference>
<dbReference type="Proteomes" id="UP000241769">
    <property type="component" value="Unassembled WGS sequence"/>
</dbReference>
<protein>
    <recommendedName>
        <fullName evidence="2">Flavodoxin-like domain-containing protein</fullName>
    </recommendedName>
</protein>
<dbReference type="InParanoid" id="A0A2P6NCU8"/>
<dbReference type="GO" id="GO:0010181">
    <property type="term" value="F:FMN binding"/>
    <property type="evidence" value="ECO:0007669"/>
    <property type="project" value="InterPro"/>
</dbReference>
<comment type="caution">
    <text evidence="3">The sequence shown here is derived from an EMBL/GenBank/DDBJ whole genome shotgun (WGS) entry which is preliminary data.</text>
</comment>
<dbReference type="GO" id="GO:0003955">
    <property type="term" value="F:NAD(P)H dehydrogenase (quinone) activity"/>
    <property type="evidence" value="ECO:0007669"/>
    <property type="project" value="InterPro"/>
</dbReference>
<evidence type="ECO:0000313" key="4">
    <source>
        <dbReference type="Proteomes" id="UP000241769"/>
    </source>
</evidence>
<organism evidence="3 4">
    <name type="scientific">Planoprotostelium fungivorum</name>
    <dbReference type="NCBI Taxonomy" id="1890364"/>
    <lineage>
        <taxon>Eukaryota</taxon>
        <taxon>Amoebozoa</taxon>
        <taxon>Evosea</taxon>
        <taxon>Variosea</taxon>
        <taxon>Cavosteliida</taxon>
        <taxon>Cavosteliaceae</taxon>
        <taxon>Planoprotostelium</taxon>
    </lineage>
</organism>